<dbReference type="GO" id="GO:0005384">
    <property type="term" value="F:manganese ion transmembrane transporter activity"/>
    <property type="evidence" value="ECO:0007669"/>
    <property type="project" value="TreeGrafter"/>
</dbReference>
<comment type="subcellular location">
    <subcellularLocation>
        <location evidence="1">Membrane</location>
        <topology evidence="1">Multi-pass membrane protein</topology>
    </subcellularLocation>
</comment>
<evidence type="ECO:0000313" key="9">
    <source>
        <dbReference type="Proteomes" id="UP000319486"/>
    </source>
</evidence>
<keyword evidence="9" id="KW-1185">Reference proteome</keyword>
<keyword evidence="5 7" id="KW-1133">Transmembrane helix</keyword>
<feature type="transmembrane region" description="Helical" evidence="7">
    <location>
        <begin position="368"/>
        <end position="388"/>
    </location>
</feature>
<comment type="caution">
    <text evidence="8">The sequence shown here is derived from an EMBL/GenBank/DDBJ whole genome shotgun (WGS) entry which is preliminary data.</text>
</comment>
<dbReference type="GO" id="GO:0005886">
    <property type="term" value="C:plasma membrane"/>
    <property type="evidence" value="ECO:0007669"/>
    <property type="project" value="TreeGrafter"/>
</dbReference>
<evidence type="ECO:0000256" key="5">
    <source>
        <dbReference type="ARBA" id="ARBA00022989"/>
    </source>
</evidence>
<keyword evidence="6 7" id="KW-0472">Membrane</keyword>
<keyword evidence="4" id="KW-0769">Symport</keyword>
<feature type="transmembrane region" description="Helical" evidence="7">
    <location>
        <begin position="408"/>
        <end position="427"/>
    </location>
</feature>
<evidence type="ECO:0000256" key="4">
    <source>
        <dbReference type="ARBA" id="ARBA00022847"/>
    </source>
</evidence>
<dbReference type="EMBL" id="RCZO01000009">
    <property type="protein sequence ID" value="TPG05867.1"/>
    <property type="molecule type" value="Genomic_DNA"/>
</dbReference>
<feature type="transmembrane region" description="Helical" evidence="7">
    <location>
        <begin position="250"/>
        <end position="270"/>
    </location>
</feature>
<reference evidence="8 9" key="1">
    <citation type="journal article" date="2019" name="Environ. Microbiol.">
        <title>Species interactions and distinct microbial communities in high Arctic permafrost affected cryosols are associated with the CH4 and CO2 gas fluxes.</title>
        <authorList>
            <person name="Altshuler I."/>
            <person name="Hamel J."/>
            <person name="Turney S."/>
            <person name="Magnuson E."/>
            <person name="Levesque R."/>
            <person name="Greer C."/>
            <person name="Whyte L.G."/>
        </authorList>
    </citation>
    <scope>NUCLEOTIDE SEQUENCE [LARGE SCALE GENOMIC DNA]</scope>
    <source>
        <strain evidence="8 9">S13Y</strain>
    </source>
</reference>
<dbReference type="GO" id="GO:0034755">
    <property type="term" value="P:iron ion transmembrane transport"/>
    <property type="evidence" value="ECO:0007669"/>
    <property type="project" value="TreeGrafter"/>
</dbReference>
<evidence type="ECO:0000313" key="8">
    <source>
        <dbReference type="EMBL" id="TPG05867.1"/>
    </source>
</evidence>
<dbReference type="AlphaFoldDB" id="A0A502BY79"/>
<dbReference type="PANTHER" id="PTHR11706">
    <property type="entry name" value="SOLUTE CARRIER PROTEIN FAMILY 11 MEMBER"/>
    <property type="match status" value="1"/>
</dbReference>
<feature type="transmembrane region" description="Helical" evidence="7">
    <location>
        <begin position="49"/>
        <end position="69"/>
    </location>
</feature>
<organism evidence="8 9">
    <name type="scientific">Rhodanobacter glycinis</name>
    <dbReference type="NCBI Taxonomy" id="582702"/>
    <lineage>
        <taxon>Bacteria</taxon>
        <taxon>Pseudomonadati</taxon>
        <taxon>Pseudomonadota</taxon>
        <taxon>Gammaproteobacteria</taxon>
        <taxon>Lysobacterales</taxon>
        <taxon>Rhodanobacteraceae</taxon>
        <taxon>Rhodanobacter</taxon>
    </lineage>
</organism>
<keyword evidence="3 7" id="KW-0812">Transmembrane</keyword>
<dbReference type="GO" id="GO:0015293">
    <property type="term" value="F:symporter activity"/>
    <property type="evidence" value="ECO:0007669"/>
    <property type="project" value="UniProtKB-KW"/>
</dbReference>
<evidence type="ECO:0000256" key="1">
    <source>
        <dbReference type="ARBA" id="ARBA00004141"/>
    </source>
</evidence>
<accession>A0A502BY79</accession>
<feature type="transmembrane region" description="Helical" evidence="7">
    <location>
        <begin position="192"/>
        <end position="211"/>
    </location>
</feature>
<sequence length="429" mass="45444">MSKQKSNSGNDAQSSMFKRLSGGLITGAADDDPSGIATYSQVGAKFGYATLWTMCLALPLMIAIQTVSARIGRVTGKGLAQNMQAVYSTWWVRGLIGCLLIANVINLGADIGAMGDALKLLIGGPALAYAVGFALVSLALQVYVPFSKYSPILKLLTLSLFAYVATVFVAHVPWGEALKNTFIPQIQWKAEYAVGIVAILGTTISPYLFCWQAAQEVEEVKTDENDRKPLKSAPAQGPEAMRRINVDTSIGMIFSNLVAFFIILTAAAVLHAHGKTDITSSAEAAAALKPVAGKFAFLLFGFGIIGTGLLALPVLAGSTAYAMAGAWSKPYGLEKTPKQAPFFYGVLIVATLIGAALNLTPIDPIKALFWSAVINGVAAVPMMVVILLLAQNAKIMGKFTVTGWLKWLAWLATLVMGIAAVVMFATWGK</sequence>
<protein>
    <submittedName>
        <fullName evidence="8">Divalent metal cation transporter</fullName>
    </submittedName>
</protein>
<evidence type="ECO:0000256" key="6">
    <source>
        <dbReference type="ARBA" id="ARBA00023136"/>
    </source>
</evidence>
<keyword evidence="2" id="KW-0813">Transport</keyword>
<feature type="transmembrane region" description="Helical" evidence="7">
    <location>
        <begin position="121"/>
        <end position="140"/>
    </location>
</feature>
<proteinExistence type="predicted"/>
<dbReference type="PANTHER" id="PTHR11706:SF33">
    <property type="entry name" value="NATURAL RESISTANCE-ASSOCIATED MACROPHAGE PROTEIN 2"/>
    <property type="match status" value="1"/>
</dbReference>
<feature type="transmembrane region" description="Helical" evidence="7">
    <location>
        <begin position="295"/>
        <end position="321"/>
    </location>
</feature>
<dbReference type="Proteomes" id="UP000319486">
    <property type="component" value="Unassembled WGS sequence"/>
</dbReference>
<feature type="transmembrane region" description="Helical" evidence="7">
    <location>
        <begin position="152"/>
        <end position="172"/>
    </location>
</feature>
<dbReference type="InterPro" id="IPR001046">
    <property type="entry name" value="NRAMP_fam"/>
</dbReference>
<feature type="transmembrane region" description="Helical" evidence="7">
    <location>
        <begin position="90"/>
        <end position="109"/>
    </location>
</feature>
<dbReference type="RefSeq" id="WP_140654003.1">
    <property type="nucleotide sequence ID" value="NZ_RCZO01000009.1"/>
</dbReference>
<dbReference type="GO" id="GO:0015086">
    <property type="term" value="F:cadmium ion transmembrane transporter activity"/>
    <property type="evidence" value="ECO:0007669"/>
    <property type="project" value="TreeGrafter"/>
</dbReference>
<feature type="transmembrane region" description="Helical" evidence="7">
    <location>
        <begin position="342"/>
        <end position="362"/>
    </location>
</feature>
<evidence type="ECO:0000256" key="2">
    <source>
        <dbReference type="ARBA" id="ARBA00022448"/>
    </source>
</evidence>
<dbReference type="Pfam" id="PF01566">
    <property type="entry name" value="Nramp"/>
    <property type="match status" value="1"/>
</dbReference>
<gene>
    <name evidence="8" type="ORF">EAH88_14555</name>
</gene>
<evidence type="ECO:0000256" key="7">
    <source>
        <dbReference type="SAM" id="Phobius"/>
    </source>
</evidence>
<evidence type="ECO:0000256" key="3">
    <source>
        <dbReference type="ARBA" id="ARBA00022692"/>
    </source>
</evidence>
<name>A0A502BY79_9GAMM</name>